<dbReference type="OrthoDB" id="2306268at2"/>
<dbReference type="Proteomes" id="UP000016361">
    <property type="component" value="Unassembled WGS sequence"/>
</dbReference>
<dbReference type="AlphaFoldDB" id="S4NTI0"/>
<evidence type="ECO:0000313" key="2">
    <source>
        <dbReference type="Proteomes" id="UP000016361"/>
    </source>
</evidence>
<comment type="caution">
    <text evidence="1">The sequence shown here is derived from an EMBL/GenBank/DDBJ whole genome shotgun (WGS) entry which is preliminary data.</text>
</comment>
<dbReference type="eggNOG" id="ENOG5030ABC">
    <property type="taxonomic scope" value="Bacteria"/>
</dbReference>
<sequence length="118" mass="13785">MEQNEDFLTRQIRAIGSGLAYTIGGKDKGGSQIIFPKKQSEQLPHQLDLQTLIDQHRFSEAAEQLSRLEFTIPGEKYFNLCLWFFSTLNQFTDDELRRGDYSKIQIYDHLSKLKEQIK</sequence>
<reference evidence="2" key="1">
    <citation type="journal article" date="2013" name="Genome Announc.">
        <title>Draft Genome Sequence of D-Branched-Chain Amino Acid Producer Lactobacillus otakiensis JCM 15040T, Isolated from a Traditional Japanese Pickle.</title>
        <authorList>
            <person name="Doi K."/>
            <person name="Mori K."/>
            <person name="Mutaguchi Y."/>
            <person name="Tashiro K."/>
            <person name="Fujino Y."/>
            <person name="Ohmori T."/>
            <person name="Kuhara S."/>
            <person name="Ohshima T."/>
        </authorList>
    </citation>
    <scope>NUCLEOTIDE SEQUENCE [LARGE SCALE GENOMIC DNA]</scope>
    <source>
        <strain evidence="2">JCM 15040</strain>
    </source>
</reference>
<evidence type="ECO:0000313" key="1">
    <source>
        <dbReference type="EMBL" id="GAD17288.1"/>
    </source>
</evidence>
<gene>
    <name evidence="1" type="ORF">LOT_1826</name>
</gene>
<name>S4NTI0_9LACO</name>
<keyword evidence="2" id="KW-1185">Reference proteome</keyword>
<protein>
    <submittedName>
        <fullName evidence="1">Uncharacterized protein</fullName>
    </submittedName>
</protein>
<accession>S4NTI0</accession>
<dbReference type="GeneID" id="301047396"/>
<organism evidence="1 2">
    <name type="scientific">Lentilactobacillus otakiensis DSM 19908 = JCM 15040</name>
    <dbReference type="NCBI Taxonomy" id="1423780"/>
    <lineage>
        <taxon>Bacteria</taxon>
        <taxon>Bacillati</taxon>
        <taxon>Bacillota</taxon>
        <taxon>Bacilli</taxon>
        <taxon>Lactobacillales</taxon>
        <taxon>Lactobacillaceae</taxon>
        <taxon>Lentilactobacillus</taxon>
    </lineage>
</organism>
<dbReference type="Pfam" id="PF20092">
    <property type="entry name" value="DUF6483"/>
    <property type="match status" value="1"/>
</dbReference>
<proteinExistence type="predicted"/>
<dbReference type="InterPro" id="IPR045507">
    <property type="entry name" value="DUF6483"/>
</dbReference>
<dbReference type="EMBL" id="BASH01000006">
    <property type="protein sequence ID" value="GAD17288.1"/>
    <property type="molecule type" value="Genomic_DNA"/>
</dbReference>
<dbReference type="RefSeq" id="WP_020281728.1">
    <property type="nucleotide sequence ID" value="NZ_AZED01000008.1"/>
</dbReference>
<dbReference type="PATRIC" id="fig|1423780.4.peg.99"/>